<keyword evidence="2" id="KW-1185">Reference proteome</keyword>
<protein>
    <submittedName>
        <fullName evidence="1">Uncharacterized protein</fullName>
    </submittedName>
</protein>
<organism evidence="1 2">
    <name type="scientific">Polyporus arcularius HHB13444</name>
    <dbReference type="NCBI Taxonomy" id="1314778"/>
    <lineage>
        <taxon>Eukaryota</taxon>
        <taxon>Fungi</taxon>
        <taxon>Dikarya</taxon>
        <taxon>Basidiomycota</taxon>
        <taxon>Agaricomycotina</taxon>
        <taxon>Agaricomycetes</taxon>
        <taxon>Polyporales</taxon>
        <taxon>Polyporaceae</taxon>
        <taxon>Polyporus</taxon>
    </lineage>
</organism>
<evidence type="ECO:0000313" key="1">
    <source>
        <dbReference type="EMBL" id="TFK79272.1"/>
    </source>
</evidence>
<dbReference type="InterPro" id="IPR036047">
    <property type="entry name" value="F-box-like_dom_sf"/>
</dbReference>
<dbReference type="EMBL" id="ML212097">
    <property type="protein sequence ID" value="TFK79272.1"/>
    <property type="molecule type" value="Genomic_DNA"/>
</dbReference>
<dbReference type="AlphaFoldDB" id="A0A5C3NQF0"/>
<sequence>MYNSGACIYQLPIELLTHIFRAAGHPRTSSADAIRLTQVYRSWRSVIHHTPAFWVDFLQFKASVAHPRESSIVLAREFRSQLYTRFGSTRLLRPKFEASAGARACSEPSCIRGGMNIKRTTAPPRREQRSVVIMHSTA</sequence>
<name>A0A5C3NQF0_9APHY</name>
<dbReference type="Gene3D" id="1.20.1280.50">
    <property type="match status" value="1"/>
</dbReference>
<evidence type="ECO:0000313" key="2">
    <source>
        <dbReference type="Proteomes" id="UP000308197"/>
    </source>
</evidence>
<gene>
    <name evidence="1" type="ORF">K466DRAFT_27620</name>
</gene>
<dbReference type="Proteomes" id="UP000308197">
    <property type="component" value="Unassembled WGS sequence"/>
</dbReference>
<dbReference type="SUPFAM" id="SSF81383">
    <property type="entry name" value="F-box domain"/>
    <property type="match status" value="1"/>
</dbReference>
<reference evidence="1 2" key="1">
    <citation type="journal article" date="2019" name="Nat. Ecol. Evol.">
        <title>Megaphylogeny resolves global patterns of mushroom evolution.</title>
        <authorList>
            <person name="Varga T."/>
            <person name="Krizsan K."/>
            <person name="Foldi C."/>
            <person name="Dima B."/>
            <person name="Sanchez-Garcia M."/>
            <person name="Sanchez-Ramirez S."/>
            <person name="Szollosi G.J."/>
            <person name="Szarkandi J.G."/>
            <person name="Papp V."/>
            <person name="Albert L."/>
            <person name="Andreopoulos W."/>
            <person name="Angelini C."/>
            <person name="Antonin V."/>
            <person name="Barry K.W."/>
            <person name="Bougher N.L."/>
            <person name="Buchanan P."/>
            <person name="Buyck B."/>
            <person name="Bense V."/>
            <person name="Catcheside P."/>
            <person name="Chovatia M."/>
            <person name="Cooper J."/>
            <person name="Damon W."/>
            <person name="Desjardin D."/>
            <person name="Finy P."/>
            <person name="Geml J."/>
            <person name="Haridas S."/>
            <person name="Hughes K."/>
            <person name="Justo A."/>
            <person name="Karasinski D."/>
            <person name="Kautmanova I."/>
            <person name="Kiss B."/>
            <person name="Kocsube S."/>
            <person name="Kotiranta H."/>
            <person name="LaButti K.M."/>
            <person name="Lechner B.E."/>
            <person name="Liimatainen K."/>
            <person name="Lipzen A."/>
            <person name="Lukacs Z."/>
            <person name="Mihaltcheva S."/>
            <person name="Morgado L.N."/>
            <person name="Niskanen T."/>
            <person name="Noordeloos M.E."/>
            <person name="Ohm R.A."/>
            <person name="Ortiz-Santana B."/>
            <person name="Ovrebo C."/>
            <person name="Racz N."/>
            <person name="Riley R."/>
            <person name="Savchenko A."/>
            <person name="Shiryaev A."/>
            <person name="Soop K."/>
            <person name="Spirin V."/>
            <person name="Szebenyi C."/>
            <person name="Tomsovsky M."/>
            <person name="Tulloss R.E."/>
            <person name="Uehling J."/>
            <person name="Grigoriev I.V."/>
            <person name="Vagvolgyi C."/>
            <person name="Papp T."/>
            <person name="Martin F.M."/>
            <person name="Miettinen O."/>
            <person name="Hibbett D.S."/>
            <person name="Nagy L.G."/>
        </authorList>
    </citation>
    <scope>NUCLEOTIDE SEQUENCE [LARGE SCALE GENOMIC DNA]</scope>
    <source>
        <strain evidence="1 2">HHB13444</strain>
    </source>
</reference>
<accession>A0A5C3NQF0</accession>
<dbReference type="InParanoid" id="A0A5C3NQF0"/>
<proteinExistence type="predicted"/>